<keyword evidence="2" id="KW-0732">Signal</keyword>
<proteinExistence type="inferred from homology"/>
<dbReference type="InterPro" id="IPR003423">
    <property type="entry name" value="OMP_efflux"/>
</dbReference>
<dbReference type="Gene3D" id="1.20.1600.10">
    <property type="entry name" value="Outer membrane efflux proteins (OEP)"/>
    <property type="match status" value="1"/>
</dbReference>
<dbReference type="InterPro" id="IPR010131">
    <property type="entry name" value="MdtP/NodT-like"/>
</dbReference>
<evidence type="ECO:0000313" key="3">
    <source>
        <dbReference type="EMBL" id="RKF19081.1"/>
    </source>
</evidence>
<dbReference type="PANTHER" id="PTHR30203">
    <property type="entry name" value="OUTER MEMBRANE CATION EFFLUX PROTEIN"/>
    <property type="match status" value="1"/>
</dbReference>
<organism evidence="3 4">
    <name type="scientific">Altericroceibacterium spongiae</name>
    <dbReference type="NCBI Taxonomy" id="2320269"/>
    <lineage>
        <taxon>Bacteria</taxon>
        <taxon>Pseudomonadati</taxon>
        <taxon>Pseudomonadota</taxon>
        <taxon>Alphaproteobacteria</taxon>
        <taxon>Sphingomonadales</taxon>
        <taxon>Erythrobacteraceae</taxon>
        <taxon>Altericroceibacterium</taxon>
    </lineage>
</organism>
<dbReference type="Pfam" id="PF02321">
    <property type="entry name" value="OEP"/>
    <property type="match status" value="2"/>
</dbReference>
<name>A0A420EEH2_9SPHN</name>
<dbReference type="OrthoDB" id="7422128at2"/>
<gene>
    <name evidence="3" type="ORF">D6851_13775</name>
</gene>
<feature type="signal peptide" evidence="2">
    <location>
        <begin position="1"/>
        <end position="23"/>
    </location>
</feature>
<evidence type="ECO:0000313" key="4">
    <source>
        <dbReference type="Proteomes" id="UP000284395"/>
    </source>
</evidence>
<dbReference type="AlphaFoldDB" id="A0A420EEH2"/>
<keyword evidence="4" id="KW-1185">Reference proteome</keyword>
<evidence type="ECO:0000256" key="2">
    <source>
        <dbReference type="SAM" id="SignalP"/>
    </source>
</evidence>
<protein>
    <submittedName>
        <fullName evidence="3">TolC family protein</fullName>
    </submittedName>
</protein>
<dbReference type="RefSeq" id="WP_120325477.1">
    <property type="nucleotide sequence ID" value="NZ_RAPF01000007.1"/>
</dbReference>
<dbReference type="EMBL" id="RAPF01000007">
    <property type="protein sequence ID" value="RKF19081.1"/>
    <property type="molecule type" value="Genomic_DNA"/>
</dbReference>
<comment type="caution">
    <text evidence="3">The sequence shown here is derived from an EMBL/GenBank/DDBJ whole genome shotgun (WGS) entry which is preliminary data.</text>
</comment>
<evidence type="ECO:0000256" key="1">
    <source>
        <dbReference type="ARBA" id="ARBA00007613"/>
    </source>
</evidence>
<accession>A0A420EEH2</accession>
<comment type="similarity">
    <text evidence="1">Belongs to the outer membrane factor (OMF) (TC 1.B.17) family.</text>
</comment>
<sequence length="463" mass="50440">MIRFSFTAFAMLIGTSLCWPVQAQMIAPLPVVVTDKEGVPSVREPVGPTLHAPSPSSLDSTHCLSFTTALRLATGHSPERTLAQAEQQIARARLKQERGTGLPSLSAYARAADGDTGLVDGRTNTQSGLIASQRIFDFDQGHFRMKAARERSRAALFKIVDASTQARIKAGETYLDILEARERLAAARRRESRFTELSNGVDRRLETGLITKATASSILAEAASASAQRVEVELAMETAQIEIGLLTGNTQSLCGKTDDVNKTLDLPPVVMHGPFDSLSAAMAAPDVKAAMAMRDAALADLETSRRLQRPVISIKGIGAYQYDELLKRWEFAKKIGLDIEMPLYSGGSYGGERDEARARAASAAGDIQRLTRNYRRQLEQGIQRIHALGDVASARDEAVAAQRDEVAAVREQFERGLRPYQDYERAEADLAQSEVSSIAAHYAALRERLQVLALLGLLPAKMH</sequence>
<reference evidence="3 4" key="1">
    <citation type="submission" date="2018-09" db="EMBL/GenBank/DDBJ databases">
        <title>Altererythrobacter spongiae sp. nov., isolated from a marine sponge.</title>
        <authorList>
            <person name="Zhuang L."/>
            <person name="Luo L."/>
        </authorList>
    </citation>
    <scope>NUCLEOTIDE SEQUENCE [LARGE SCALE GENOMIC DNA]</scope>
    <source>
        <strain evidence="3 4">HN-Y73</strain>
    </source>
</reference>
<dbReference type="SUPFAM" id="SSF56954">
    <property type="entry name" value="Outer membrane efflux proteins (OEP)"/>
    <property type="match status" value="1"/>
</dbReference>
<dbReference type="GO" id="GO:0015562">
    <property type="term" value="F:efflux transmembrane transporter activity"/>
    <property type="evidence" value="ECO:0007669"/>
    <property type="project" value="InterPro"/>
</dbReference>
<dbReference type="Proteomes" id="UP000284395">
    <property type="component" value="Unassembled WGS sequence"/>
</dbReference>
<feature type="chain" id="PRO_5019501798" evidence="2">
    <location>
        <begin position="24"/>
        <end position="463"/>
    </location>
</feature>